<comment type="similarity">
    <text evidence="1">Belongs to the small GTPase superfamily. Rab family.</text>
</comment>
<dbReference type="PROSITE" id="PS51419">
    <property type="entry name" value="RAB"/>
    <property type="match status" value="1"/>
</dbReference>
<dbReference type="AlphaFoldDB" id="A0A7R9QZB9"/>
<dbReference type="GO" id="GO:0003924">
    <property type="term" value="F:GTPase activity"/>
    <property type="evidence" value="ECO:0007669"/>
    <property type="project" value="InterPro"/>
</dbReference>
<evidence type="ECO:0000256" key="2">
    <source>
        <dbReference type="ARBA" id="ARBA00022741"/>
    </source>
</evidence>
<dbReference type="InterPro" id="IPR001806">
    <property type="entry name" value="Small_GTPase"/>
</dbReference>
<dbReference type="EMBL" id="CAJPVJ010035348">
    <property type="protein sequence ID" value="CAG2181079.1"/>
    <property type="molecule type" value="Genomic_DNA"/>
</dbReference>
<dbReference type="FunFam" id="3.40.50.300:FF:001447">
    <property type="entry name" value="Ras-related protein Rab-1B"/>
    <property type="match status" value="1"/>
</dbReference>
<dbReference type="PROSITE" id="PS51421">
    <property type="entry name" value="RAS"/>
    <property type="match status" value="1"/>
</dbReference>
<dbReference type="SUPFAM" id="SSF52540">
    <property type="entry name" value="P-loop containing nucleoside triphosphate hydrolases"/>
    <property type="match status" value="1"/>
</dbReference>
<dbReference type="PRINTS" id="PR00449">
    <property type="entry name" value="RASTRNSFRMNG"/>
</dbReference>
<dbReference type="CDD" id="cd00154">
    <property type="entry name" value="Rab"/>
    <property type="match status" value="1"/>
</dbReference>
<dbReference type="NCBIfam" id="TIGR00231">
    <property type="entry name" value="small_GTP"/>
    <property type="match status" value="1"/>
</dbReference>
<evidence type="ECO:0000313" key="4">
    <source>
        <dbReference type="Proteomes" id="UP000728032"/>
    </source>
</evidence>
<accession>A0A7R9QZB9</accession>
<proteinExistence type="inferred from homology"/>
<dbReference type="SMART" id="SM00174">
    <property type="entry name" value="RHO"/>
    <property type="match status" value="1"/>
</dbReference>
<keyword evidence="2" id="KW-0547">Nucleotide-binding</keyword>
<dbReference type="GO" id="GO:0005525">
    <property type="term" value="F:GTP binding"/>
    <property type="evidence" value="ECO:0007669"/>
    <property type="project" value="InterPro"/>
</dbReference>
<gene>
    <name evidence="3" type="ORF">ONB1V03_LOCUS20500</name>
</gene>
<dbReference type="InterPro" id="IPR027417">
    <property type="entry name" value="P-loop_NTPase"/>
</dbReference>
<dbReference type="Proteomes" id="UP000728032">
    <property type="component" value="Unassembled WGS sequence"/>
</dbReference>
<dbReference type="SMART" id="SM00175">
    <property type="entry name" value="RAB"/>
    <property type="match status" value="1"/>
</dbReference>
<dbReference type="OrthoDB" id="9989112at2759"/>
<dbReference type="InterPro" id="IPR005225">
    <property type="entry name" value="Small_GTP-bd"/>
</dbReference>
<feature type="non-terminal residue" evidence="3">
    <location>
        <position position="1"/>
    </location>
</feature>
<dbReference type="Gene3D" id="3.40.50.300">
    <property type="entry name" value="P-loop containing nucleotide triphosphate hydrolases"/>
    <property type="match status" value="1"/>
</dbReference>
<sequence length="159" mass="18402">MSFTRNNIILIGDSGVGKTSLLRQFTDNRFNANELTTHGVAFRSVDYNYDGLQLKIALWDSSSLPQYRQVSRLYYKDVSAALIVYDVTNRSTFDRLNNWINTIREHSNILKYIAIVGNKLDLRDRFEANHVTRKEGLEFAQRKNVQFFESSAKLDINIS</sequence>
<dbReference type="EMBL" id="OC950173">
    <property type="protein sequence ID" value="CAD7663942.1"/>
    <property type="molecule type" value="Genomic_DNA"/>
</dbReference>
<dbReference type="PANTHER" id="PTHR47978">
    <property type="match status" value="1"/>
</dbReference>
<evidence type="ECO:0000256" key="1">
    <source>
        <dbReference type="ARBA" id="ARBA00006270"/>
    </source>
</evidence>
<reference evidence="3" key="1">
    <citation type="submission" date="2020-11" db="EMBL/GenBank/DDBJ databases">
        <authorList>
            <person name="Tran Van P."/>
        </authorList>
    </citation>
    <scope>NUCLEOTIDE SEQUENCE</scope>
</reference>
<evidence type="ECO:0000313" key="3">
    <source>
        <dbReference type="EMBL" id="CAD7663942.1"/>
    </source>
</evidence>
<keyword evidence="4" id="KW-1185">Reference proteome</keyword>
<organism evidence="3">
    <name type="scientific">Oppiella nova</name>
    <dbReference type="NCBI Taxonomy" id="334625"/>
    <lineage>
        <taxon>Eukaryota</taxon>
        <taxon>Metazoa</taxon>
        <taxon>Ecdysozoa</taxon>
        <taxon>Arthropoda</taxon>
        <taxon>Chelicerata</taxon>
        <taxon>Arachnida</taxon>
        <taxon>Acari</taxon>
        <taxon>Acariformes</taxon>
        <taxon>Sarcoptiformes</taxon>
        <taxon>Oribatida</taxon>
        <taxon>Brachypylina</taxon>
        <taxon>Oppioidea</taxon>
        <taxon>Oppiidae</taxon>
        <taxon>Oppiella</taxon>
    </lineage>
</organism>
<protein>
    <submittedName>
        <fullName evidence="3">Uncharacterized protein</fullName>
    </submittedName>
</protein>
<dbReference type="SMART" id="SM00173">
    <property type="entry name" value="RAS"/>
    <property type="match status" value="1"/>
</dbReference>
<name>A0A7R9QZB9_9ACAR</name>
<dbReference type="Pfam" id="PF00071">
    <property type="entry name" value="Ras"/>
    <property type="match status" value="1"/>
</dbReference>